<organism evidence="1 2">
    <name type="scientific">Streptomyces scopuliridis</name>
    <dbReference type="NCBI Taxonomy" id="452529"/>
    <lineage>
        <taxon>Bacteria</taxon>
        <taxon>Bacillati</taxon>
        <taxon>Actinomycetota</taxon>
        <taxon>Actinomycetes</taxon>
        <taxon>Kitasatosporales</taxon>
        <taxon>Streptomycetaceae</taxon>
        <taxon>Streptomyces</taxon>
    </lineage>
</organism>
<dbReference type="Proteomes" id="UP001348369">
    <property type="component" value="Chromosome"/>
</dbReference>
<evidence type="ECO:0000313" key="2">
    <source>
        <dbReference type="Proteomes" id="UP001348369"/>
    </source>
</evidence>
<dbReference type="EMBL" id="CP109109">
    <property type="protein sequence ID" value="WSB98167.1"/>
    <property type="molecule type" value="Genomic_DNA"/>
</dbReference>
<accession>A0ACD4ZK55</accession>
<evidence type="ECO:0000313" key="1">
    <source>
        <dbReference type="EMBL" id="WSB98167.1"/>
    </source>
</evidence>
<proteinExistence type="predicted"/>
<keyword evidence="2" id="KW-1185">Reference proteome</keyword>
<reference evidence="1" key="1">
    <citation type="submission" date="2022-10" db="EMBL/GenBank/DDBJ databases">
        <title>The complete genomes of actinobacterial strains from the NBC collection.</title>
        <authorList>
            <person name="Joergensen T.S."/>
            <person name="Alvarez Arevalo M."/>
            <person name="Sterndorff E.B."/>
            <person name="Faurdal D."/>
            <person name="Vuksanovic O."/>
            <person name="Mourched A.-S."/>
            <person name="Charusanti P."/>
            <person name="Shaw S."/>
            <person name="Blin K."/>
            <person name="Weber T."/>
        </authorList>
    </citation>
    <scope>NUCLEOTIDE SEQUENCE</scope>
    <source>
        <strain evidence="1">NBC 01771</strain>
    </source>
</reference>
<name>A0ACD4ZK55_9ACTN</name>
<sequence>MTANSRVCAAMLGGYALGRAKKGKLAIGLGLWLMGKRIGIDPKQLGTKIARSPVLGGLSGQARENLLEAGKAAAGTVLAARADSLADTLHERTRELERRDEQDTDDEDAPGAEDVEDTEEDEGRRRQGRRKAAPPARSKATSSPGRGSRTNAPKSSASASRASGGRDKARKTGSGSRRSDND</sequence>
<protein>
    <submittedName>
        <fullName evidence="1">Uncharacterized protein</fullName>
    </submittedName>
</protein>
<gene>
    <name evidence="1" type="ORF">OG835_14815</name>
</gene>